<evidence type="ECO:0000313" key="2">
    <source>
        <dbReference type="EMBL" id="GAC13850.1"/>
    </source>
</evidence>
<evidence type="ECO:0000313" key="3">
    <source>
        <dbReference type="Proteomes" id="UP000006334"/>
    </source>
</evidence>
<feature type="signal peptide" evidence="1">
    <location>
        <begin position="1"/>
        <end position="21"/>
    </location>
</feature>
<comment type="caution">
    <text evidence="2">The sequence shown here is derived from an EMBL/GenBank/DDBJ whole genome shotgun (WGS) entry which is preliminary data.</text>
</comment>
<dbReference type="EMBL" id="BAEN01000023">
    <property type="protein sequence ID" value="GAC13850.1"/>
    <property type="molecule type" value="Genomic_DNA"/>
</dbReference>
<dbReference type="AlphaFoldDB" id="K6YRD3"/>
<organism evidence="2 3">
    <name type="scientific">Aliiglaciecola lipolytica E3</name>
    <dbReference type="NCBI Taxonomy" id="1127673"/>
    <lineage>
        <taxon>Bacteria</taxon>
        <taxon>Pseudomonadati</taxon>
        <taxon>Pseudomonadota</taxon>
        <taxon>Gammaproteobacteria</taxon>
        <taxon>Alteromonadales</taxon>
        <taxon>Alteromonadaceae</taxon>
        <taxon>Aliiglaciecola</taxon>
    </lineage>
</organism>
<proteinExistence type="predicted"/>
<reference evidence="2 3" key="1">
    <citation type="journal article" date="2017" name="Antonie Van Leeuwenhoek">
        <title>Rhizobium rhizosphaerae sp. nov., a novel species isolated from rice rhizosphere.</title>
        <authorList>
            <person name="Zhao J.J."/>
            <person name="Zhang J."/>
            <person name="Zhang R.J."/>
            <person name="Zhang C.W."/>
            <person name="Yin H.Q."/>
            <person name="Zhang X.X."/>
        </authorList>
    </citation>
    <scope>NUCLEOTIDE SEQUENCE [LARGE SCALE GENOMIC DNA]</scope>
    <source>
        <strain evidence="2 3">E3</strain>
    </source>
</reference>
<evidence type="ECO:0008006" key="4">
    <source>
        <dbReference type="Google" id="ProtNLM"/>
    </source>
</evidence>
<keyword evidence="1" id="KW-0732">Signal</keyword>
<evidence type="ECO:0000256" key="1">
    <source>
        <dbReference type="SAM" id="SignalP"/>
    </source>
</evidence>
<gene>
    <name evidence="2" type="ORF">GLIP_1209</name>
</gene>
<sequence length="217" mass="24346">MKLFVAFFLLLSLSGCSTLYVDHVPGEQIKIQDKSKAQLSGFSVNGLATLWIQGPTKNAVLTQVKWDNDSRSYHVLHYNVVLSVLNNRCYASIYDFAIKGEPRGPFKLLRIAGHQGDDGYLIFALAANNDSSSENAINKHIEKGYLKKTFKTEKGYQSRLNKAELESYLNAEGVKLFGRLSKDSYDMADSAYRLDGNIFGSGEALDQLQYFLKNCNY</sequence>
<accession>K6YRD3</accession>
<dbReference type="PROSITE" id="PS51257">
    <property type="entry name" value="PROKAR_LIPOPROTEIN"/>
    <property type="match status" value="1"/>
</dbReference>
<dbReference type="Proteomes" id="UP000006334">
    <property type="component" value="Unassembled WGS sequence"/>
</dbReference>
<protein>
    <recommendedName>
        <fullName evidence="4">Lipoprotein</fullName>
    </recommendedName>
</protein>
<feature type="chain" id="PRO_5003897506" description="Lipoprotein" evidence="1">
    <location>
        <begin position="22"/>
        <end position="217"/>
    </location>
</feature>
<dbReference type="STRING" id="1127673.GLIP_1209"/>
<dbReference type="RefSeq" id="WP_008843667.1">
    <property type="nucleotide sequence ID" value="NZ_BAEN01000023.1"/>
</dbReference>
<keyword evidence="3" id="KW-1185">Reference proteome</keyword>
<name>K6YRD3_9ALTE</name>